<protein>
    <submittedName>
        <fullName evidence="3">Uncharacterized protein</fullName>
    </submittedName>
</protein>
<evidence type="ECO:0000313" key="3">
    <source>
        <dbReference type="EMBL" id="RTI57165.1"/>
    </source>
</evidence>
<feature type="chain" id="PRO_5036351523" evidence="1">
    <location>
        <begin position="24"/>
        <end position="217"/>
    </location>
</feature>
<keyword evidence="1" id="KW-0732">Signal</keyword>
<dbReference type="RefSeq" id="WP_126200172.1">
    <property type="nucleotide sequence ID" value="NZ_PELP01000108.1"/>
</dbReference>
<evidence type="ECO:0000313" key="2">
    <source>
        <dbReference type="EMBL" id="RTH05664.1"/>
    </source>
</evidence>
<sequence length="217" mass="23664">MKKAYLPYLLVLAVSVLGSGASAQPYPLEADDRRFAELANEGRYAEAYALAESAPERFAHWYAYLLFYTVPPKGTYSVGEATVRAAEHACRYREVNLEAAAYCYNTLALILRWKDQDPRIAQALPGAKLPSLSPSEVDQGLQALAEKGVSLAVYYRNRSKTEVLEGLVRERPYSLGGQLAAGLLANRLWEGSNRGSEMVRYALLAPGVSSLAGGVLS</sequence>
<evidence type="ECO:0000313" key="5">
    <source>
        <dbReference type="Proteomes" id="UP000287467"/>
    </source>
</evidence>
<evidence type="ECO:0000313" key="4">
    <source>
        <dbReference type="Proteomes" id="UP000286734"/>
    </source>
</evidence>
<dbReference type="Proteomes" id="UP000286734">
    <property type="component" value="Unassembled WGS sequence"/>
</dbReference>
<gene>
    <name evidence="3" type="ORF">CSW14_05240</name>
    <name evidence="2" type="ORF">CSW47_04670</name>
</gene>
<proteinExistence type="predicted"/>
<dbReference type="EMBL" id="PEMW01000136">
    <property type="protein sequence ID" value="RTI57165.1"/>
    <property type="molecule type" value="Genomic_DNA"/>
</dbReference>
<comment type="caution">
    <text evidence="3">The sequence shown here is derived from an EMBL/GenBank/DDBJ whole genome shotgun (WGS) entry which is preliminary data.</text>
</comment>
<dbReference type="Proteomes" id="UP000287467">
    <property type="component" value="Unassembled WGS sequence"/>
</dbReference>
<organism evidence="3 5">
    <name type="scientific">Thermus scotoductus</name>
    <dbReference type="NCBI Taxonomy" id="37636"/>
    <lineage>
        <taxon>Bacteria</taxon>
        <taxon>Thermotogati</taxon>
        <taxon>Deinococcota</taxon>
        <taxon>Deinococci</taxon>
        <taxon>Thermales</taxon>
        <taxon>Thermaceae</taxon>
        <taxon>Thermus</taxon>
    </lineage>
</organism>
<accession>A0A430VSZ8</accession>
<name>A0A430VSZ8_THESC</name>
<reference evidence="4 5" key="1">
    <citation type="journal article" date="2019" name="Extremophiles">
        <title>Biogeography of thermophiles and predominance of Thermus scotoductus in domestic water heaters.</title>
        <authorList>
            <person name="Wilpiszeski R.L."/>
            <person name="Zhang Z."/>
            <person name="House C.H."/>
        </authorList>
    </citation>
    <scope>NUCLEOTIDE SEQUENCE [LARGE SCALE GENOMIC DNA]</scope>
    <source>
        <strain evidence="3 5">1_S1</strain>
        <strain evidence="2 4">34_S34</strain>
    </source>
</reference>
<dbReference type="EMBL" id="PELP01000108">
    <property type="protein sequence ID" value="RTH05664.1"/>
    <property type="molecule type" value="Genomic_DNA"/>
</dbReference>
<feature type="signal peptide" evidence="1">
    <location>
        <begin position="1"/>
        <end position="23"/>
    </location>
</feature>
<evidence type="ECO:0000256" key="1">
    <source>
        <dbReference type="SAM" id="SignalP"/>
    </source>
</evidence>
<dbReference type="AlphaFoldDB" id="A0A430VSZ8"/>